<gene>
    <name evidence="8" type="ORF">Cvel_27012</name>
</gene>
<dbReference type="Pfam" id="PF00916">
    <property type="entry name" value="Sulfate_transp"/>
    <property type="match status" value="2"/>
</dbReference>
<protein>
    <recommendedName>
        <fullName evidence="7">STAS domain-containing protein</fullName>
    </recommendedName>
</protein>
<evidence type="ECO:0000256" key="4">
    <source>
        <dbReference type="ARBA" id="ARBA00023136"/>
    </source>
</evidence>
<feature type="compositionally biased region" description="Gly residues" evidence="5">
    <location>
        <begin position="977"/>
        <end position="990"/>
    </location>
</feature>
<feature type="domain" description="STAS" evidence="7">
    <location>
        <begin position="661"/>
        <end position="750"/>
    </location>
</feature>
<feature type="transmembrane region" description="Helical" evidence="6">
    <location>
        <begin position="576"/>
        <end position="603"/>
    </location>
</feature>
<dbReference type="Gene3D" id="3.30.750.24">
    <property type="entry name" value="STAS domain"/>
    <property type="match status" value="1"/>
</dbReference>
<dbReference type="EMBL" id="CDMZ01002529">
    <property type="protein sequence ID" value="CEM42782.1"/>
    <property type="molecule type" value="Genomic_DNA"/>
</dbReference>
<feature type="compositionally biased region" description="Gly residues" evidence="5">
    <location>
        <begin position="884"/>
        <end position="893"/>
    </location>
</feature>
<dbReference type="GO" id="GO:0016020">
    <property type="term" value="C:membrane"/>
    <property type="evidence" value="ECO:0007669"/>
    <property type="project" value="UniProtKB-SubCell"/>
</dbReference>
<name>A0A0G4HFE4_9ALVE</name>
<dbReference type="AlphaFoldDB" id="A0A0G4HFE4"/>
<feature type="compositionally biased region" description="Pro residues" evidence="5">
    <location>
        <begin position="93"/>
        <end position="102"/>
    </location>
</feature>
<evidence type="ECO:0000256" key="2">
    <source>
        <dbReference type="ARBA" id="ARBA00022692"/>
    </source>
</evidence>
<evidence type="ECO:0000313" key="8">
    <source>
        <dbReference type="EMBL" id="CEM42782.1"/>
    </source>
</evidence>
<feature type="region of interest" description="Disordered" evidence="5">
    <location>
        <begin position="804"/>
        <end position="990"/>
    </location>
</feature>
<dbReference type="InterPro" id="IPR052706">
    <property type="entry name" value="Membrane-Transporter-like"/>
</dbReference>
<organism evidence="8">
    <name type="scientific">Chromera velia CCMP2878</name>
    <dbReference type="NCBI Taxonomy" id="1169474"/>
    <lineage>
        <taxon>Eukaryota</taxon>
        <taxon>Sar</taxon>
        <taxon>Alveolata</taxon>
        <taxon>Colpodellida</taxon>
        <taxon>Chromeraceae</taxon>
        <taxon>Chromera</taxon>
    </lineage>
</organism>
<dbReference type="InterPro" id="IPR036513">
    <property type="entry name" value="STAS_dom_sf"/>
</dbReference>
<accession>A0A0G4HFE4</accession>
<feature type="compositionally biased region" description="Pro residues" evidence="5">
    <location>
        <begin position="827"/>
        <end position="836"/>
    </location>
</feature>
<feature type="compositionally biased region" description="Low complexity" evidence="5">
    <location>
        <begin position="184"/>
        <end position="193"/>
    </location>
</feature>
<keyword evidence="2 6" id="KW-0812">Transmembrane</keyword>
<feature type="region of interest" description="Disordered" evidence="5">
    <location>
        <begin position="1"/>
        <end position="123"/>
    </location>
</feature>
<evidence type="ECO:0000256" key="5">
    <source>
        <dbReference type="SAM" id="MobiDB-lite"/>
    </source>
</evidence>
<dbReference type="SUPFAM" id="SSF52091">
    <property type="entry name" value="SpoIIaa-like"/>
    <property type="match status" value="1"/>
</dbReference>
<evidence type="ECO:0000256" key="6">
    <source>
        <dbReference type="SAM" id="Phobius"/>
    </source>
</evidence>
<keyword evidence="4 6" id="KW-0472">Membrane</keyword>
<feature type="compositionally biased region" description="Polar residues" evidence="5">
    <location>
        <begin position="954"/>
        <end position="964"/>
    </location>
</feature>
<evidence type="ECO:0000259" key="7">
    <source>
        <dbReference type="PROSITE" id="PS50801"/>
    </source>
</evidence>
<evidence type="ECO:0000256" key="1">
    <source>
        <dbReference type="ARBA" id="ARBA00004141"/>
    </source>
</evidence>
<feature type="compositionally biased region" description="Basic and acidic residues" evidence="5">
    <location>
        <begin position="965"/>
        <end position="976"/>
    </location>
</feature>
<dbReference type="PANTHER" id="PTHR43310">
    <property type="entry name" value="SULFATE TRANSPORTER YBAR-RELATED"/>
    <property type="match status" value="1"/>
</dbReference>
<dbReference type="Pfam" id="PF01740">
    <property type="entry name" value="STAS"/>
    <property type="match status" value="1"/>
</dbReference>
<dbReference type="VEuPathDB" id="CryptoDB:Cvel_27012"/>
<dbReference type="PROSITE" id="PS50801">
    <property type="entry name" value="STAS"/>
    <property type="match status" value="1"/>
</dbReference>
<feature type="compositionally biased region" description="Acidic residues" evidence="5">
    <location>
        <begin position="906"/>
        <end position="920"/>
    </location>
</feature>
<feature type="transmembrane region" description="Helical" evidence="6">
    <location>
        <begin position="551"/>
        <end position="570"/>
    </location>
</feature>
<feature type="compositionally biased region" description="Basic and acidic residues" evidence="5">
    <location>
        <begin position="921"/>
        <end position="939"/>
    </location>
</feature>
<sequence>MSLRPSDLPATDADRQSPGRVSSPEGAQQRAQRDWAASVDHLPAFQRDTRQNRRAQFLDPKANGGLPPRGSSDISDNHILPMLPLPSQHAQRPGPPGVPPQRAPFQKQVSASSSTANKGGGMGVAPMASGISMVSFNEHEDGFMDVDRKGTEANFFSKEASSVSTSSHWWKGLMERHAGDKSRPSISMTSSSSRQKKKIQKTEPFYTAALGYKDGWLRSRPYPRYMMTEILSGLIIGFAQIPESIAFALLANVDPAIGLHGAWIECTIETIFGGKAAVTSSVTGSAASIIKGFVKRGPCPENPDEVCVEGLETMWMVTLIVGFIHIVFSFLKLSKLAELISMPVMIGFSNGLGLIILISQFHFFEDPQTHKYVTGLEAGLMAVECILAVVITEFFPKIPRVGKLVPSALLALGATVLFENLVVRGALGTLTPDLNDVAPFSEATAFPALPFFSDKYDFSKVFSGSSSAEVWSKMLDLFVKSILIFIVTVCESLMTVEIMSDLMREEGNGDQQVFGMGLGNAVSGFLGGMPADASIALSVMNLQSGGRGKEAPLTSAIVTFILVAFGYPVLNFIPTAGLAGVMFVVFYHTFKWFSLPVILASFLPSRVRRRFPFLSQKIKRWDAAIIVVVTVLTVVFDLAVAVMVGVFLSCVVYTWESRKRLHANTGTLGDTKYYELSGPVFFASKKKVERFFDVQNDPQNVVLVFKGSGLYDYASLEILNTLKRRYRESGRSLRIKGLKENCKKMLDKAGHLLKHMDMSLVEVEIPRVRNMLLPSGVEVEMQAVPDADREPEEKSPSMGAAAERLEEGGGGGIGGVESSERGKSPPTRDPSMPPEPFSKSDPNGRERKQEEEAGGETEVVWKPPKVVKMGGGGEECQDQSETGGAVGRGGDPGGVPLVSLRPVSEGEVEVAESEEEDDGESVGREFEGMDEDWVRRLEEEQQQEQVDQREGERASTTLRGQQTAEMKRPPALDERQGGGGPRTPGGSYFG</sequence>
<feature type="transmembrane region" description="Helical" evidence="6">
    <location>
        <begin position="477"/>
        <end position="496"/>
    </location>
</feature>
<feature type="transmembrane region" description="Helical" evidence="6">
    <location>
        <begin position="343"/>
        <end position="364"/>
    </location>
</feature>
<evidence type="ECO:0000256" key="3">
    <source>
        <dbReference type="ARBA" id="ARBA00022989"/>
    </source>
</evidence>
<dbReference type="PANTHER" id="PTHR43310:SF1">
    <property type="entry name" value="SULFATE TRANSPORTER YBAR-RELATED"/>
    <property type="match status" value="1"/>
</dbReference>
<feature type="compositionally biased region" description="Polar residues" evidence="5">
    <location>
        <begin position="107"/>
        <end position="117"/>
    </location>
</feature>
<feature type="compositionally biased region" description="Basic and acidic residues" evidence="5">
    <location>
        <begin position="842"/>
        <end position="851"/>
    </location>
</feature>
<feature type="transmembrane region" description="Helical" evidence="6">
    <location>
        <begin position="313"/>
        <end position="331"/>
    </location>
</feature>
<dbReference type="PhylomeDB" id="A0A0G4HFE4"/>
<feature type="transmembrane region" description="Helical" evidence="6">
    <location>
        <begin position="624"/>
        <end position="655"/>
    </location>
</feature>
<comment type="subcellular location">
    <subcellularLocation>
        <location evidence="1">Membrane</location>
        <topology evidence="1">Multi-pass membrane protein</topology>
    </subcellularLocation>
</comment>
<feature type="region of interest" description="Disordered" evidence="5">
    <location>
        <begin position="178"/>
        <end position="197"/>
    </location>
</feature>
<dbReference type="InterPro" id="IPR011547">
    <property type="entry name" value="SLC26A/SulP_dom"/>
</dbReference>
<dbReference type="CDD" id="cd07042">
    <property type="entry name" value="STAS_SulP_like_sulfate_transporter"/>
    <property type="match status" value="1"/>
</dbReference>
<feature type="compositionally biased region" description="Low complexity" evidence="5">
    <location>
        <begin position="856"/>
        <end position="868"/>
    </location>
</feature>
<keyword evidence="3 6" id="KW-1133">Transmembrane helix</keyword>
<proteinExistence type="predicted"/>
<reference evidence="8" key="1">
    <citation type="submission" date="2014-11" db="EMBL/GenBank/DDBJ databases">
        <authorList>
            <person name="Otto D Thomas"/>
            <person name="Naeem Raeece"/>
        </authorList>
    </citation>
    <scope>NUCLEOTIDE SEQUENCE</scope>
</reference>
<dbReference type="InterPro" id="IPR002645">
    <property type="entry name" value="STAS_dom"/>
</dbReference>
<feature type="transmembrane region" description="Helical" evidence="6">
    <location>
        <begin position="376"/>
        <end position="395"/>
    </location>
</feature>